<proteinExistence type="predicted"/>
<evidence type="ECO:0000256" key="4">
    <source>
        <dbReference type="ARBA" id="ARBA00022553"/>
    </source>
</evidence>
<evidence type="ECO:0000313" key="8">
    <source>
        <dbReference type="EMBL" id="WAR19302.1"/>
    </source>
</evidence>
<evidence type="ECO:0000313" key="9">
    <source>
        <dbReference type="Proteomes" id="UP001164746"/>
    </source>
</evidence>
<keyword evidence="6" id="KW-0744">Spermatogenesis</keyword>
<gene>
    <name evidence="8" type="ORF">MAR_001140</name>
</gene>
<dbReference type="Pfam" id="PF06910">
    <property type="entry name" value="MEA1"/>
    <property type="match status" value="1"/>
</dbReference>
<dbReference type="Proteomes" id="UP001164746">
    <property type="component" value="Chromosome 11"/>
</dbReference>
<keyword evidence="3" id="KW-0217">Developmental protein</keyword>
<evidence type="ECO:0000256" key="7">
    <source>
        <dbReference type="SAM" id="MobiDB-lite"/>
    </source>
</evidence>
<evidence type="ECO:0000256" key="5">
    <source>
        <dbReference type="ARBA" id="ARBA00022782"/>
    </source>
</evidence>
<evidence type="ECO:0000256" key="2">
    <source>
        <dbReference type="ARBA" id="ARBA00022245"/>
    </source>
</evidence>
<sequence>MVGVHSGSPALQQGPNASGKHASSAALRETQYTYWETTEATETGGYKPVKNSEVLRLALELPIVSTSDIDNLYSDHPDVIINADVSDTESGDEEGDMEEMGYHGYQALGQGPLNGEASEDSDEESEEESDTEQGAIEAQASLSGTPGVPAFPEEISPDLQGQYPDYPHSHVEKVKSVMTAIQIPMANIPDWAKSLSEDQWQGHVDKLVKTETSPKQEINKSKDMKYGDSRTKEELNEFTSEKNSNISGPSEISGFDVNENT</sequence>
<evidence type="ECO:0000256" key="3">
    <source>
        <dbReference type="ARBA" id="ARBA00022473"/>
    </source>
</evidence>
<protein>
    <recommendedName>
        <fullName evidence="2">Male-enhanced antigen 1</fullName>
    </recommendedName>
</protein>
<evidence type="ECO:0000256" key="6">
    <source>
        <dbReference type="ARBA" id="ARBA00022871"/>
    </source>
</evidence>
<name>A0ABY7FE55_MYAAR</name>
<dbReference type="InterPro" id="IPR009685">
    <property type="entry name" value="MEA1"/>
</dbReference>
<organism evidence="8 9">
    <name type="scientific">Mya arenaria</name>
    <name type="common">Soft-shell clam</name>
    <dbReference type="NCBI Taxonomy" id="6604"/>
    <lineage>
        <taxon>Eukaryota</taxon>
        <taxon>Metazoa</taxon>
        <taxon>Spiralia</taxon>
        <taxon>Lophotrochozoa</taxon>
        <taxon>Mollusca</taxon>
        <taxon>Bivalvia</taxon>
        <taxon>Autobranchia</taxon>
        <taxon>Heteroconchia</taxon>
        <taxon>Euheterodonta</taxon>
        <taxon>Imparidentia</taxon>
        <taxon>Neoheterodontei</taxon>
        <taxon>Myida</taxon>
        <taxon>Myoidea</taxon>
        <taxon>Myidae</taxon>
        <taxon>Mya</taxon>
    </lineage>
</organism>
<dbReference type="EMBL" id="CP111022">
    <property type="protein sequence ID" value="WAR19302.1"/>
    <property type="molecule type" value="Genomic_DNA"/>
</dbReference>
<keyword evidence="5" id="KW-0221">Differentiation</keyword>
<feature type="compositionally biased region" description="Acidic residues" evidence="7">
    <location>
        <begin position="117"/>
        <end position="131"/>
    </location>
</feature>
<feature type="region of interest" description="Disordered" evidence="7">
    <location>
        <begin position="205"/>
        <end position="261"/>
    </location>
</feature>
<accession>A0ABY7FE55</accession>
<evidence type="ECO:0000256" key="1">
    <source>
        <dbReference type="ARBA" id="ARBA00002540"/>
    </source>
</evidence>
<feature type="region of interest" description="Disordered" evidence="7">
    <location>
        <begin position="1"/>
        <end position="26"/>
    </location>
</feature>
<feature type="compositionally biased region" description="Basic and acidic residues" evidence="7">
    <location>
        <begin position="205"/>
        <end position="235"/>
    </location>
</feature>
<dbReference type="PANTHER" id="PTHR17005">
    <property type="entry name" value="MALE-ENHANCED ANTIGEN-1"/>
    <property type="match status" value="1"/>
</dbReference>
<feature type="region of interest" description="Disordered" evidence="7">
    <location>
        <begin position="105"/>
        <end position="167"/>
    </location>
</feature>
<feature type="compositionally biased region" description="Polar residues" evidence="7">
    <location>
        <begin position="237"/>
        <end position="250"/>
    </location>
</feature>
<keyword evidence="4" id="KW-0597">Phosphoprotein</keyword>
<keyword evidence="9" id="KW-1185">Reference proteome</keyword>
<reference evidence="8" key="1">
    <citation type="submission" date="2022-11" db="EMBL/GenBank/DDBJ databases">
        <title>Centuries of genome instability and evolution in soft-shell clam transmissible cancer (bioRxiv).</title>
        <authorList>
            <person name="Hart S.F.M."/>
            <person name="Yonemitsu M.A."/>
            <person name="Giersch R.M."/>
            <person name="Beal B.F."/>
            <person name="Arriagada G."/>
            <person name="Davis B.W."/>
            <person name="Ostrander E.A."/>
            <person name="Goff S.P."/>
            <person name="Metzger M.J."/>
        </authorList>
    </citation>
    <scope>NUCLEOTIDE SEQUENCE</scope>
    <source>
        <strain evidence="8">MELC-2E11</strain>
        <tissue evidence="8">Siphon/mantle</tissue>
    </source>
</reference>
<comment type="function">
    <text evidence="1">May play an important role in spermatogenesis and/or testis development.</text>
</comment>